<organism evidence="1 2">
    <name type="scientific">Parvularcula bermudensis (strain ATCC BAA-594 / HTCC2503 / KCTC 12087)</name>
    <dbReference type="NCBI Taxonomy" id="314260"/>
    <lineage>
        <taxon>Bacteria</taxon>
        <taxon>Pseudomonadati</taxon>
        <taxon>Pseudomonadota</taxon>
        <taxon>Alphaproteobacteria</taxon>
        <taxon>Parvularculales</taxon>
        <taxon>Parvularculaceae</taxon>
        <taxon>Parvularcula</taxon>
    </lineage>
</organism>
<dbReference type="KEGG" id="pbr:PB2503_08029"/>
<sequence length="44" mass="4973">MLNHFPAPCRHEEENGARDRKVLEIVKIPPSVTLHLKIGAGVIW</sequence>
<evidence type="ECO:0000313" key="2">
    <source>
        <dbReference type="Proteomes" id="UP000001302"/>
    </source>
</evidence>
<reference evidence="1 2" key="2">
    <citation type="journal article" date="2011" name="J. Bacteriol.">
        <title>Complete genome sequence of strain HTCC2503T of Parvularcula bermudensis, the type species of the order "Parvularculales" in the class Alphaproteobacteria.</title>
        <authorList>
            <person name="Oh H.M."/>
            <person name="Kang I."/>
            <person name="Vergin K.L."/>
            <person name="Kang D."/>
            <person name="Rhee K.H."/>
            <person name="Giovannoni S.J."/>
            <person name="Cho J.C."/>
        </authorList>
    </citation>
    <scope>NUCLEOTIDE SEQUENCE [LARGE SCALE GENOMIC DNA]</scope>
    <source>
        <strain evidence="2">ATCC BAA-594 / HTCC2503 / KCTC 12087</strain>
    </source>
</reference>
<dbReference type="STRING" id="314260.PB2503_08029"/>
<gene>
    <name evidence="1" type="ordered locus">PB2503_08029</name>
</gene>
<dbReference type="Proteomes" id="UP000001302">
    <property type="component" value="Chromosome"/>
</dbReference>
<dbReference type="EMBL" id="CP002156">
    <property type="protein sequence ID" value="ADM09661.1"/>
    <property type="molecule type" value="Genomic_DNA"/>
</dbReference>
<accession>E0TH77</accession>
<protein>
    <submittedName>
        <fullName evidence="1">Uncharacterized protein</fullName>
    </submittedName>
</protein>
<evidence type="ECO:0000313" key="1">
    <source>
        <dbReference type="EMBL" id="ADM09661.1"/>
    </source>
</evidence>
<name>E0TH77_PARBH</name>
<reference evidence="2" key="1">
    <citation type="submission" date="2010-08" db="EMBL/GenBank/DDBJ databases">
        <title>Genome sequence of Parvularcula bermudensis HTCC2503.</title>
        <authorList>
            <person name="Kang D.-M."/>
            <person name="Oh H.-M."/>
            <person name="Cho J.-C."/>
        </authorList>
    </citation>
    <scope>NUCLEOTIDE SEQUENCE [LARGE SCALE GENOMIC DNA]</scope>
    <source>
        <strain evidence="2">ATCC BAA-594 / HTCC2503 / KCTC 12087</strain>
    </source>
</reference>
<dbReference type="AlphaFoldDB" id="E0TH77"/>
<keyword evidence="2" id="KW-1185">Reference proteome</keyword>
<proteinExistence type="predicted"/>
<dbReference type="HOGENOM" id="CLU_3219624_0_0_5"/>